<name>A0AAE0ZFI9_9GAST</name>
<feature type="region of interest" description="Disordered" evidence="1">
    <location>
        <begin position="1"/>
        <end position="28"/>
    </location>
</feature>
<comment type="caution">
    <text evidence="2">The sequence shown here is derived from an EMBL/GenBank/DDBJ whole genome shotgun (WGS) entry which is preliminary data.</text>
</comment>
<feature type="region of interest" description="Disordered" evidence="1">
    <location>
        <begin position="56"/>
        <end position="78"/>
    </location>
</feature>
<dbReference type="Proteomes" id="UP001283361">
    <property type="component" value="Unassembled WGS sequence"/>
</dbReference>
<accession>A0AAE0ZFI9</accession>
<evidence type="ECO:0000313" key="2">
    <source>
        <dbReference type="EMBL" id="KAK3768397.1"/>
    </source>
</evidence>
<gene>
    <name evidence="2" type="ORF">RRG08_031185</name>
</gene>
<organism evidence="2 3">
    <name type="scientific">Elysia crispata</name>
    <name type="common">lettuce slug</name>
    <dbReference type="NCBI Taxonomy" id="231223"/>
    <lineage>
        <taxon>Eukaryota</taxon>
        <taxon>Metazoa</taxon>
        <taxon>Spiralia</taxon>
        <taxon>Lophotrochozoa</taxon>
        <taxon>Mollusca</taxon>
        <taxon>Gastropoda</taxon>
        <taxon>Heterobranchia</taxon>
        <taxon>Euthyneura</taxon>
        <taxon>Panpulmonata</taxon>
        <taxon>Sacoglossa</taxon>
        <taxon>Placobranchoidea</taxon>
        <taxon>Plakobranchidae</taxon>
        <taxon>Elysia</taxon>
    </lineage>
</organism>
<evidence type="ECO:0000313" key="3">
    <source>
        <dbReference type="Proteomes" id="UP001283361"/>
    </source>
</evidence>
<reference evidence="2" key="1">
    <citation type="journal article" date="2023" name="G3 (Bethesda)">
        <title>A reference genome for the long-term kleptoplast-retaining sea slug Elysia crispata morphotype clarki.</title>
        <authorList>
            <person name="Eastman K.E."/>
            <person name="Pendleton A.L."/>
            <person name="Shaikh M.A."/>
            <person name="Suttiyut T."/>
            <person name="Ogas R."/>
            <person name="Tomko P."/>
            <person name="Gavelis G."/>
            <person name="Widhalm J.R."/>
            <person name="Wisecaver J.H."/>
        </authorList>
    </citation>
    <scope>NUCLEOTIDE SEQUENCE</scope>
    <source>
        <strain evidence="2">ECLA1</strain>
    </source>
</reference>
<evidence type="ECO:0000256" key="1">
    <source>
        <dbReference type="SAM" id="MobiDB-lite"/>
    </source>
</evidence>
<dbReference type="AlphaFoldDB" id="A0AAE0ZFI9"/>
<proteinExistence type="predicted"/>
<keyword evidence="3" id="KW-1185">Reference proteome</keyword>
<sequence length="78" mass="8611">MRGNHKINIGISPGPHHTEGMDPSTPGLPSYIEALGDSQLCLQALKNRHKYLDLAVDPTQSSAEEAVKEEEEEEKKKD</sequence>
<feature type="compositionally biased region" description="Acidic residues" evidence="1">
    <location>
        <begin position="67"/>
        <end position="78"/>
    </location>
</feature>
<protein>
    <submittedName>
        <fullName evidence="2">Uncharacterized protein</fullName>
    </submittedName>
</protein>
<dbReference type="EMBL" id="JAWDGP010004062">
    <property type="protein sequence ID" value="KAK3768397.1"/>
    <property type="molecule type" value="Genomic_DNA"/>
</dbReference>